<sequence length="373" mass="39517">MAARVTAHQRGIGPIEPAWSPVRRLAVLRGGGLGDLLFVMPALEALRARYAEAEIVLLGAPGNSRLLADRPGPVDRVVPLPPAKGVHEPRGPRDEGVEEAARREFVGRVGEPPDLGVQLHGGGRWSNPFLLALGPKWTVGARTEDSALLSRWLPYRYYQNEVMRALEIVGLAGAPPVTVVPRIAVTERDLAAAEPALAGLPRPLVALHPGATDPRRRWPAERFAEVAATFAGRGAGVVVLGTPDEQQVVAEVTSLALARAPEGSVRPLTDLSLPGLCGVLARAGVLLANDSGPRHLAEAVGTPTVGVFWMGNAINAGSLGRYHHRVLMSWTAACPVCGVDCVHEEVPRCPHDVSFVADVTVEQAAREVGDLLP</sequence>
<keyword evidence="1" id="KW-0328">Glycosyltransferase</keyword>
<gene>
    <name evidence="3" type="ORF">BU204_17090</name>
</gene>
<comment type="caution">
    <text evidence="3">The sequence shown here is derived from an EMBL/GenBank/DDBJ whole genome shotgun (WGS) entry which is preliminary data.</text>
</comment>
<dbReference type="GO" id="GO:0005829">
    <property type="term" value="C:cytosol"/>
    <property type="evidence" value="ECO:0007669"/>
    <property type="project" value="TreeGrafter"/>
</dbReference>
<dbReference type="AlphaFoldDB" id="A0A1Q8CPL6"/>
<evidence type="ECO:0000313" key="4">
    <source>
        <dbReference type="Proteomes" id="UP000185596"/>
    </source>
</evidence>
<dbReference type="OrthoDB" id="9807356at2"/>
<dbReference type="InterPro" id="IPR002201">
    <property type="entry name" value="Glyco_trans_9"/>
</dbReference>
<dbReference type="Proteomes" id="UP000185596">
    <property type="component" value="Unassembled WGS sequence"/>
</dbReference>
<dbReference type="CDD" id="cd03789">
    <property type="entry name" value="GT9_LPS_heptosyltransferase"/>
    <property type="match status" value="1"/>
</dbReference>
<organism evidence="3 4">
    <name type="scientific">Actinophytocola xanthii</name>
    <dbReference type="NCBI Taxonomy" id="1912961"/>
    <lineage>
        <taxon>Bacteria</taxon>
        <taxon>Bacillati</taxon>
        <taxon>Actinomycetota</taxon>
        <taxon>Actinomycetes</taxon>
        <taxon>Pseudonocardiales</taxon>
        <taxon>Pseudonocardiaceae</taxon>
    </lineage>
</organism>
<dbReference type="Pfam" id="PF01075">
    <property type="entry name" value="Glyco_transf_9"/>
    <property type="match status" value="1"/>
</dbReference>
<dbReference type="PANTHER" id="PTHR30160:SF1">
    <property type="entry name" value="LIPOPOLYSACCHARIDE 1,2-N-ACETYLGLUCOSAMINETRANSFERASE-RELATED"/>
    <property type="match status" value="1"/>
</dbReference>
<dbReference type="Gene3D" id="3.40.50.2000">
    <property type="entry name" value="Glycogen Phosphorylase B"/>
    <property type="match status" value="2"/>
</dbReference>
<dbReference type="InterPro" id="IPR051199">
    <property type="entry name" value="LPS_LOS_Heptosyltrfase"/>
</dbReference>
<keyword evidence="4" id="KW-1185">Reference proteome</keyword>
<dbReference type="GO" id="GO:0008713">
    <property type="term" value="F:ADP-heptose-lipopolysaccharide heptosyltransferase activity"/>
    <property type="evidence" value="ECO:0007669"/>
    <property type="project" value="TreeGrafter"/>
</dbReference>
<dbReference type="STRING" id="1912961.BU204_17090"/>
<protein>
    <submittedName>
        <fullName evidence="3">Glycosyl transferase</fullName>
    </submittedName>
</protein>
<dbReference type="GO" id="GO:0009244">
    <property type="term" value="P:lipopolysaccharide core region biosynthetic process"/>
    <property type="evidence" value="ECO:0007669"/>
    <property type="project" value="TreeGrafter"/>
</dbReference>
<dbReference type="EMBL" id="MSIE01000030">
    <property type="protein sequence ID" value="OLF16302.1"/>
    <property type="molecule type" value="Genomic_DNA"/>
</dbReference>
<dbReference type="PANTHER" id="PTHR30160">
    <property type="entry name" value="TETRAACYLDISACCHARIDE 4'-KINASE-RELATED"/>
    <property type="match status" value="1"/>
</dbReference>
<evidence type="ECO:0000313" key="3">
    <source>
        <dbReference type="EMBL" id="OLF16302.1"/>
    </source>
</evidence>
<name>A0A1Q8CPL6_9PSEU</name>
<proteinExistence type="predicted"/>
<dbReference type="SUPFAM" id="SSF53756">
    <property type="entry name" value="UDP-Glycosyltransferase/glycogen phosphorylase"/>
    <property type="match status" value="1"/>
</dbReference>
<keyword evidence="2 3" id="KW-0808">Transferase</keyword>
<accession>A0A1Q8CPL6</accession>
<evidence type="ECO:0000256" key="2">
    <source>
        <dbReference type="ARBA" id="ARBA00022679"/>
    </source>
</evidence>
<evidence type="ECO:0000256" key="1">
    <source>
        <dbReference type="ARBA" id="ARBA00022676"/>
    </source>
</evidence>
<reference evidence="3 4" key="1">
    <citation type="submission" date="2016-12" db="EMBL/GenBank/DDBJ databases">
        <title>The draft genome sequence of Actinophytocola sp. 11-183.</title>
        <authorList>
            <person name="Wang W."/>
            <person name="Yuan L."/>
        </authorList>
    </citation>
    <scope>NUCLEOTIDE SEQUENCE [LARGE SCALE GENOMIC DNA]</scope>
    <source>
        <strain evidence="3 4">11-183</strain>
    </source>
</reference>